<evidence type="ECO:0000313" key="7">
    <source>
        <dbReference type="Proteomes" id="UP000293291"/>
    </source>
</evidence>
<dbReference type="AlphaFoldDB" id="A0A4V1RMT3"/>
<sequence>MGIVHRATLTPSKQEIVEGWLPSRAWAVGRTIAEKVAEYRYDDPDGEVGVETILWRADDGTLFQTPLTYRAEPLAGADEHLITTTDHSVLGERWVYDGCGDPVWASTLAAAIVAGARQSQMFLVGDDGERIDVPARMQVRGSGSDDAAPVVAGIDAVTDEVSADGAVTVVSAGPVEIAVARIVGTPLGGGPRLSGTIGDSVETFDLAVLRRG</sequence>
<dbReference type="GO" id="GO:0016301">
    <property type="term" value="F:kinase activity"/>
    <property type="evidence" value="ECO:0007669"/>
    <property type="project" value="UniProtKB-KW"/>
</dbReference>
<comment type="caution">
    <text evidence="6">The sequence shown here is derived from an EMBL/GenBank/DDBJ whole genome shotgun (WGS) entry which is preliminary data.</text>
</comment>
<dbReference type="GO" id="GO:0005524">
    <property type="term" value="F:ATP binding"/>
    <property type="evidence" value="ECO:0007669"/>
    <property type="project" value="UniProtKB-KW"/>
</dbReference>
<dbReference type="OrthoDB" id="3787729at2"/>
<name>A0A4V1RMT3_9ACTN</name>
<dbReference type="NCBIfam" id="NF047744">
    <property type="entry name" value="CG0192_rel"/>
    <property type="match status" value="1"/>
</dbReference>
<evidence type="ECO:0000256" key="3">
    <source>
        <dbReference type="ARBA" id="ARBA00022777"/>
    </source>
</evidence>
<dbReference type="Proteomes" id="UP000293291">
    <property type="component" value="Unassembled WGS sequence"/>
</dbReference>
<dbReference type="RefSeq" id="WP_129454012.1">
    <property type="nucleotide sequence ID" value="NZ_JACXYX010000008.1"/>
</dbReference>
<dbReference type="InterPro" id="IPR040999">
    <property type="entry name" value="Mak_N_cap"/>
</dbReference>
<proteinExistence type="predicted"/>
<evidence type="ECO:0000256" key="4">
    <source>
        <dbReference type="ARBA" id="ARBA00022840"/>
    </source>
</evidence>
<keyword evidence="3" id="KW-0418">Kinase</keyword>
<reference evidence="6 7" key="1">
    <citation type="submission" date="2019-01" db="EMBL/GenBank/DDBJ databases">
        <title>Novel species of Nocardioides.</title>
        <authorList>
            <person name="Liu Q."/>
            <person name="Xin Y.-H."/>
        </authorList>
    </citation>
    <scope>NUCLEOTIDE SEQUENCE [LARGE SCALE GENOMIC DNA]</scope>
    <source>
        <strain evidence="6 7">CGMCC 4.6875</strain>
    </source>
</reference>
<keyword evidence="1" id="KW-0808">Transferase</keyword>
<keyword evidence="4" id="KW-0067">ATP-binding</keyword>
<keyword evidence="7" id="KW-1185">Reference proteome</keyword>
<gene>
    <name evidence="6" type="ORF">EUA07_05570</name>
</gene>
<keyword evidence="2" id="KW-0547">Nucleotide-binding</keyword>
<protein>
    <recommendedName>
        <fullName evidence="5">Maltokinase N-terminal cap domain-containing protein</fullName>
    </recommendedName>
</protein>
<dbReference type="Pfam" id="PF18085">
    <property type="entry name" value="Mak_N_cap"/>
    <property type="match status" value="1"/>
</dbReference>
<evidence type="ECO:0000313" key="6">
    <source>
        <dbReference type="EMBL" id="RYC03457.1"/>
    </source>
</evidence>
<evidence type="ECO:0000256" key="2">
    <source>
        <dbReference type="ARBA" id="ARBA00022741"/>
    </source>
</evidence>
<evidence type="ECO:0000256" key="1">
    <source>
        <dbReference type="ARBA" id="ARBA00022679"/>
    </source>
</evidence>
<dbReference type="EMBL" id="SDWU01000005">
    <property type="protein sequence ID" value="RYC03457.1"/>
    <property type="molecule type" value="Genomic_DNA"/>
</dbReference>
<accession>A0A4V1RMT3</accession>
<evidence type="ECO:0000259" key="5">
    <source>
        <dbReference type="Pfam" id="PF18085"/>
    </source>
</evidence>
<feature type="domain" description="Maltokinase N-terminal cap" evidence="5">
    <location>
        <begin position="20"/>
        <end position="101"/>
    </location>
</feature>
<organism evidence="6 7">
    <name type="scientific">Nocardioides ganghwensis</name>
    <dbReference type="NCBI Taxonomy" id="252230"/>
    <lineage>
        <taxon>Bacteria</taxon>
        <taxon>Bacillati</taxon>
        <taxon>Actinomycetota</taxon>
        <taxon>Actinomycetes</taxon>
        <taxon>Propionibacteriales</taxon>
        <taxon>Nocardioidaceae</taxon>
        <taxon>Nocardioides</taxon>
    </lineage>
</organism>